<evidence type="ECO:0000313" key="3">
    <source>
        <dbReference type="Proteomes" id="UP000072874"/>
    </source>
</evidence>
<protein>
    <submittedName>
        <fullName evidence="2">ATP synthase mitochondrial F1 complex assembly factor 2, putative</fullName>
    </submittedName>
</protein>
<dbReference type="GO" id="GO:0005739">
    <property type="term" value="C:mitochondrion"/>
    <property type="evidence" value="ECO:0007669"/>
    <property type="project" value="TreeGrafter"/>
</dbReference>
<evidence type="ECO:0000313" key="1">
    <source>
        <dbReference type="EMBL" id="CDU16693.1"/>
    </source>
</evidence>
<dbReference type="Gene3D" id="1.10.3580.10">
    <property type="entry name" value="ATP12 ATPase"/>
    <property type="match status" value="1"/>
</dbReference>
<dbReference type="Proteomes" id="UP000072904">
    <property type="component" value="Chromosome 5"/>
</dbReference>
<dbReference type="VEuPathDB" id="PlasmoDB:Py17XNL_000504460"/>
<organism evidence="1 4">
    <name type="scientific">Plasmodium yoelii</name>
    <dbReference type="NCBI Taxonomy" id="5861"/>
    <lineage>
        <taxon>Eukaryota</taxon>
        <taxon>Sar</taxon>
        <taxon>Alveolata</taxon>
        <taxon>Apicomplexa</taxon>
        <taxon>Aconoidasida</taxon>
        <taxon>Haemosporida</taxon>
        <taxon>Plasmodiidae</taxon>
        <taxon>Plasmodium</taxon>
        <taxon>Plasmodium (Vinckeia)</taxon>
    </lineage>
</organism>
<dbReference type="Pfam" id="PF07542">
    <property type="entry name" value="ATP12"/>
    <property type="match status" value="1"/>
</dbReference>
<dbReference type="InterPro" id="IPR023335">
    <property type="entry name" value="ATP12_ortho_dom_sf"/>
</dbReference>
<dbReference type="PANTHER" id="PTHR21013">
    <property type="entry name" value="ATP SYNTHASE MITOCHONDRIAL F1 COMPLEX ASSEMBLY FACTOR 2/ATP12 PROTEIN, MITOCHONDRIAL PRECURSOR"/>
    <property type="match status" value="1"/>
</dbReference>
<proteinExistence type="predicted"/>
<dbReference type="RefSeq" id="XP_022811665.1">
    <property type="nucleotide sequence ID" value="XM_022955209.1"/>
</dbReference>
<dbReference type="EMBL" id="LM993659">
    <property type="protein sequence ID" value="VTZ74212.1"/>
    <property type="molecule type" value="Genomic_DNA"/>
</dbReference>
<sequence length="382" mass="45378">MKRKNIQNNIFHIFKKNNSSFICFGEGKYNLKKFENLKKIDLKKNENINKIEIFIDGKKLLTNNKNVFAVQNMDLAFLVKLELLRNSKEMNILKMPLTLFMNNLIDFINPKEGIGVKTKNMNTIQTENNNNYQINNLEKEEKNNTHNHVNNVGKYLDNCKNETGEFLTKFSNYNIKGMSHFDIQRALIEKNIYDHFKTDLIFYRSDEINSFGTEKKKIMDLENPINLPNSVNYLENYKIKNLREEENNIYNKFMNIFEDIHKIKLNSAKNFETPEQDEHVHKTIQNLIKNMNNSEIFIFYKCTQILNSFIFSYLFLKGYINYKDVYRYCNLEYIYQFSKWGYVYDINIIKDSSSLLTLSSLMLIMRAINTETGNYINKLGET</sequence>
<reference evidence="1" key="3">
    <citation type="submission" date="2014-05" db="EMBL/GenBank/DDBJ databases">
        <authorList>
            <person name="Aslett A.Martin."/>
            <person name="De Silva Nishadi"/>
        </authorList>
    </citation>
    <scope>NUCLEOTIDE SEQUENCE</scope>
    <source>
        <strain evidence="1">YM</strain>
    </source>
</reference>
<reference evidence="2" key="2">
    <citation type="submission" date="2014-05" db="EMBL/GenBank/DDBJ databases">
        <authorList>
            <person name="Aslett M.A."/>
            <person name="De Silva N."/>
        </authorList>
    </citation>
    <scope>NUCLEOTIDE SEQUENCE</scope>
    <source>
        <strain evidence="2">17X</strain>
    </source>
</reference>
<name>A0A078K810_PLAYE</name>
<evidence type="ECO:0000313" key="4">
    <source>
        <dbReference type="Proteomes" id="UP000072904"/>
    </source>
</evidence>
<dbReference type="GO" id="GO:0033615">
    <property type="term" value="P:mitochondrial proton-transporting ATP synthase complex assembly"/>
    <property type="evidence" value="ECO:0007669"/>
    <property type="project" value="TreeGrafter"/>
</dbReference>
<dbReference type="GeneID" id="3801396"/>
<dbReference type="InterPro" id="IPR011419">
    <property type="entry name" value="ATP12_ATP_synth-F1-assembly"/>
</dbReference>
<gene>
    <name evidence="2" type="ORF">PY17X_0510500</name>
    <name evidence="1" type="ORF">PYYM_0509800</name>
</gene>
<dbReference type="OrthoDB" id="381295at2759"/>
<dbReference type="SUPFAM" id="SSF160909">
    <property type="entry name" value="ATP12-like"/>
    <property type="match status" value="1"/>
</dbReference>
<dbReference type="VEuPathDB" id="PlasmoDB:PY17X_0510500"/>
<dbReference type="EMBL" id="LK934633">
    <property type="protein sequence ID" value="CDU16693.1"/>
    <property type="molecule type" value="Genomic_DNA"/>
</dbReference>
<dbReference type="OMA" id="FESFDLC"/>
<dbReference type="AlphaFoldDB" id="A0A078K810"/>
<dbReference type="VEuPathDB" id="PlasmoDB:PYYM_0509800"/>
<dbReference type="Proteomes" id="UP000072874">
    <property type="component" value="Chromosome 5"/>
</dbReference>
<reference evidence="3 4" key="1">
    <citation type="journal article" date="2014" name="BMC Biol.">
        <title>A comprehensive evaluation of rodent malaria parasite genomes and gene expression.</title>
        <authorList>
            <person name="Otto T.D."/>
            <person name="Bohme U."/>
            <person name="Jackson A.P."/>
            <person name="Hunt M."/>
            <person name="Franke-Fayard B."/>
            <person name="Hoeijmakers W.A."/>
            <person name="Religa A.A."/>
            <person name="Robertson L."/>
            <person name="Sanders M."/>
            <person name="Ogun S.A."/>
            <person name="Cunningham D."/>
            <person name="Erhart A."/>
            <person name="Billker O."/>
            <person name="Khan S.M."/>
            <person name="Stunnenberg H.G."/>
            <person name="Langhorne J."/>
            <person name="Holder A.A."/>
            <person name="Waters A.P."/>
            <person name="Newbold C.I."/>
            <person name="Pain A."/>
            <person name="Berriman M."/>
            <person name="Janse C.J."/>
        </authorList>
    </citation>
    <scope>NUCLEOTIDE SEQUENCE [LARGE SCALE GENOMIC DNA]</scope>
    <source>
        <strain evidence="2 3">17X</strain>
        <strain evidence="1 4">YM</strain>
    </source>
</reference>
<accession>A0A078K810</accession>
<dbReference type="KEGG" id="pyo:PY17X_0510500"/>
<reference evidence="2" key="4">
    <citation type="submission" date="2019-05" db="EMBL/GenBank/DDBJ databases">
        <authorList>
            <consortium name="Pathogen Informatics"/>
        </authorList>
    </citation>
    <scope>NUCLEOTIDE SEQUENCE</scope>
    <source>
        <strain evidence="2">17X</strain>
    </source>
</reference>
<evidence type="ECO:0000313" key="2">
    <source>
        <dbReference type="EMBL" id="VTZ74212.1"/>
    </source>
</evidence>
<dbReference type="PANTHER" id="PTHR21013:SF10">
    <property type="entry name" value="ATP SYNTHASE MITOCHONDRIAL F1 COMPLEX ASSEMBLY FACTOR 2"/>
    <property type="match status" value="1"/>
</dbReference>
<dbReference type="VEuPathDB" id="PlasmoDB:PY00100"/>